<keyword evidence="2" id="KW-1185">Reference proteome</keyword>
<comment type="caution">
    <text evidence="1">The sequence shown here is derived from an EMBL/GenBank/DDBJ whole genome shotgun (WGS) entry which is preliminary data.</text>
</comment>
<reference evidence="1" key="1">
    <citation type="submission" date="2023-07" db="EMBL/GenBank/DDBJ databases">
        <title>Stenotrophomonas isolates from soil.</title>
        <authorList>
            <person name="Sharma V."/>
            <person name="Zur-Pinska J."/>
            <person name="Hay A.G."/>
        </authorList>
    </citation>
    <scope>NUCLEOTIDE SEQUENCE</scope>
    <source>
        <strain evidence="1">C2</strain>
    </source>
</reference>
<evidence type="ECO:0000313" key="2">
    <source>
        <dbReference type="Proteomes" id="UP001174315"/>
    </source>
</evidence>
<name>A0ABT8QBX7_9GAMM</name>
<accession>A0ABT8QBX7</accession>
<proteinExistence type="predicted"/>
<dbReference type="EMBL" id="JAUKNN010000017">
    <property type="protein sequence ID" value="MDN8669412.1"/>
    <property type="molecule type" value="Genomic_DNA"/>
</dbReference>
<gene>
    <name evidence="1" type="ORF">Q0S36_08730</name>
</gene>
<protein>
    <submittedName>
        <fullName evidence="1">Uncharacterized protein</fullName>
    </submittedName>
</protein>
<sequence>MQPTPETIARVKEVIDAWSNPAEVAAFALKRRGFGDSNGGFGVVYPHSLDEYQREVEGMFIPDGHVELYGFWGPAHGGYEFLVAEKLYLAILADYLQSLGRVDEADSLRLQAEGIG</sequence>
<dbReference type="RefSeq" id="WP_059064377.1">
    <property type="nucleotide sequence ID" value="NZ_CVIV01000035.1"/>
</dbReference>
<organism evidence="1 2">
    <name type="scientific">Stenotrophomonas indicatrix</name>
    <dbReference type="NCBI Taxonomy" id="2045451"/>
    <lineage>
        <taxon>Bacteria</taxon>
        <taxon>Pseudomonadati</taxon>
        <taxon>Pseudomonadota</taxon>
        <taxon>Gammaproteobacteria</taxon>
        <taxon>Lysobacterales</taxon>
        <taxon>Lysobacteraceae</taxon>
        <taxon>Stenotrophomonas</taxon>
    </lineage>
</organism>
<evidence type="ECO:0000313" key="1">
    <source>
        <dbReference type="EMBL" id="MDN8669412.1"/>
    </source>
</evidence>
<dbReference type="Proteomes" id="UP001174315">
    <property type="component" value="Unassembled WGS sequence"/>
</dbReference>